<feature type="domain" description="Transposase IS4-like" evidence="1">
    <location>
        <begin position="12"/>
        <end position="84"/>
    </location>
</feature>
<dbReference type="GO" id="GO:0006313">
    <property type="term" value="P:DNA transposition"/>
    <property type="evidence" value="ECO:0007669"/>
    <property type="project" value="InterPro"/>
</dbReference>
<dbReference type="AlphaFoldDB" id="A0A926Z8D1"/>
<dbReference type="InterPro" id="IPR002559">
    <property type="entry name" value="Transposase_11"/>
</dbReference>
<dbReference type="GO" id="GO:0004803">
    <property type="term" value="F:transposase activity"/>
    <property type="evidence" value="ECO:0007669"/>
    <property type="project" value="InterPro"/>
</dbReference>
<comment type="caution">
    <text evidence="2">The sequence shown here is derived from an EMBL/GenBank/DDBJ whole genome shotgun (WGS) entry which is preliminary data.</text>
</comment>
<dbReference type="EMBL" id="JACJPY010000037">
    <property type="protein sequence ID" value="MBD2150934.1"/>
    <property type="molecule type" value="Genomic_DNA"/>
</dbReference>
<gene>
    <name evidence="2" type="ORF">H6F44_12505</name>
</gene>
<evidence type="ECO:0000313" key="3">
    <source>
        <dbReference type="Proteomes" id="UP000631421"/>
    </source>
</evidence>
<dbReference type="Pfam" id="PF01609">
    <property type="entry name" value="DDE_Tnp_1"/>
    <property type="match status" value="1"/>
</dbReference>
<accession>A0A926Z8D1</accession>
<evidence type="ECO:0000313" key="2">
    <source>
        <dbReference type="EMBL" id="MBD2150934.1"/>
    </source>
</evidence>
<dbReference type="GO" id="GO:0003677">
    <property type="term" value="F:DNA binding"/>
    <property type="evidence" value="ECO:0007669"/>
    <property type="project" value="InterPro"/>
</dbReference>
<reference evidence="2" key="2">
    <citation type="submission" date="2020-08" db="EMBL/GenBank/DDBJ databases">
        <authorList>
            <person name="Chen M."/>
            <person name="Teng W."/>
            <person name="Zhao L."/>
            <person name="Hu C."/>
            <person name="Zhou Y."/>
            <person name="Han B."/>
            <person name="Song L."/>
            <person name="Shu W."/>
        </authorList>
    </citation>
    <scope>NUCLEOTIDE SEQUENCE</scope>
    <source>
        <strain evidence="2">FACHB-1277</strain>
    </source>
</reference>
<name>A0A926Z8D1_9CYAN</name>
<evidence type="ECO:0000259" key="1">
    <source>
        <dbReference type="Pfam" id="PF01609"/>
    </source>
</evidence>
<reference evidence="2" key="1">
    <citation type="journal article" date="2015" name="ISME J.">
        <title>Draft Genome Sequence of Streptomyces incarnatus NRRL8089, which Produces the Nucleoside Antibiotic Sinefungin.</title>
        <authorList>
            <person name="Oshima K."/>
            <person name="Hattori M."/>
            <person name="Shimizu H."/>
            <person name="Fukuda K."/>
            <person name="Nemoto M."/>
            <person name="Inagaki K."/>
            <person name="Tamura T."/>
        </authorList>
    </citation>
    <scope>NUCLEOTIDE SEQUENCE</scope>
    <source>
        <strain evidence="2">FACHB-1277</strain>
    </source>
</reference>
<dbReference type="Proteomes" id="UP000631421">
    <property type="component" value="Unassembled WGS sequence"/>
</dbReference>
<sequence length="86" mass="9564">MRLTSKQNFTSTVSAFTHETGAVIVLAISENKQISEIEVVKQVITSLQAQSASFTMDALHCQKDTVKLIAEQGQHYLIAFKNNQPR</sequence>
<keyword evidence="3" id="KW-1185">Reference proteome</keyword>
<proteinExistence type="predicted"/>
<protein>
    <submittedName>
        <fullName evidence="2">Transposase</fullName>
    </submittedName>
</protein>
<organism evidence="2 3">
    <name type="scientific">Pseudanabaena cinerea FACHB-1277</name>
    <dbReference type="NCBI Taxonomy" id="2949581"/>
    <lineage>
        <taxon>Bacteria</taxon>
        <taxon>Bacillati</taxon>
        <taxon>Cyanobacteriota</taxon>
        <taxon>Cyanophyceae</taxon>
        <taxon>Pseudanabaenales</taxon>
        <taxon>Pseudanabaenaceae</taxon>
        <taxon>Pseudanabaena</taxon>
        <taxon>Pseudanabaena cinerea</taxon>
    </lineage>
</organism>